<reference evidence="1 2" key="2">
    <citation type="journal article" date="2022" name="Mol. Ecol. Resour.">
        <title>The genomes of chicory, endive, great burdock and yacon provide insights into Asteraceae paleo-polyploidization history and plant inulin production.</title>
        <authorList>
            <person name="Fan W."/>
            <person name="Wang S."/>
            <person name="Wang H."/>
            <person name="Wang A."/>
            <person name="Jiang F."/>
            <person name="Liu H."/>
            <person name="Zhao H."/>
            <person name="Xu D."/>
            <person name="Zhang Y."/>
        </authorList>
    </citation>
    <scope>NUCLEOTIDE SEQUENCE [LARGE SCALE GENOMIC DNA]</scope>
    <source>
        <strain evidence="2">cv. Yunnan</strain>
        <tissue evidence="1">Leaves</tissue>
    </source>
</reference>
<sequence length="418" mass="48112">MDRKYKLKAWDHYFSTALRSNILSLGQLTEKGYDIHMHGNILKLYDDHKRLVIKIQRSVNRLYKISLKIAKPVCLAVHLDDEAWLWHARMGHANFTILESMARNELVVGMPRIAHPKQVCEGCLVAKQVSKPVPKEAQWRASVPLELVHADLCGPITPQTKGGNRYFMLLVDDFTRYMWVYLIETKDQAFQKFKWFKAQLEKESKCKTKMLQTDRGDEFTSHIFNEFCRNEGIQRQLTAPYTPQQNGVVERRNRTVVEITRSLLKSMSVPEVLWGEAVRHSVYILNRIATKAVKCTTPYELWKGHKPDLEHLKVSGCVGYARLTKNHLAKLDDRGHAMVYLGSEDETKGYRMLDPSSNKIVIARTVECIENKKWAWEEPTTEKSVSSWSNLQVNGPSAAGQPQMQFGDDQRSPRSPTN</sequence>
<gene>
    <name evidence="1" type="ORF">L1987_12613</name>
</gene>
<reference evidence="2" key="1">
    <citation type="journal article" date="2022" name="Mol. Ecol. Resour.">
        <title>The genomes of chicory, endive, great burdock and yacon provide insights into Asteraceae palaeo-polyploidization history and plant inulin production.</title>
        <authorList>
            <person name="Fan W."/>
            <person name="Wang S."/>
            <person name="Wang H."/>
            <person name="Wang A."/>
            <person name="Jiang F."/>
            <person name="Liu H."/>
            <person name="Zhao H."/>
            <person name="Xu D."/>
            <person name="Zhang Y."/>
        </authorList>
    </citation>
    <scope>NUCLEOTIDE SEQUENCE [LARGE SCALE GENOMIC DNA]</scope>
    <source>
        <strain evidence="2">cv. Yunnan</strain>
    </source>
</reference>
<keyword evidence="2" id="KW-1185">Reference proteome</keyword>
<dbReference type="EMBL" id="CM042021">
    <property type="protein sequence ID" value="KAI3818795.1"/>
    <property type="molecule type" value="Genomic_DNA"/>
</dbReference>
<protein>
    <submittedName>
        <fullName evidence="1">Uncharacterized protein</fullName>
    </submittedName>
</protein>
<accession>A0ACB9JGV7</accession>
<name>A0ACB9JGV7_9ASTR</name>
<proteinExistence type="predicted"/>
<organism evidence="1 2">
    <name type="scientific">Smallanthus sonchifolius</name>
    <dbReference type="NCBI Taxonomy" id="185202"/>
    <lineage>
        <taxon>Eukaryota</taxon>
        <taxon>Viridiplantae</taxon>
        <taxon>Streptophyta</taxon>
        <taxon>Embryophyta</taxon>
        <taxon>Tracheophyta</taxon>
        <taxon>Spermatophyta</taxon>
        <taxon>Magnoliopsida</taxon>
        <taxon>eudicotyledons</taxon>
        <taxon>Gunneridae</taxon>
        <taxon>Pentapetalae</taxon>
        <taxon>asterids</taxon>
        <taxon>campanulids</taxon>
        <taxon>Asterales</taxon>
        <taxon>Asteraceae</taxon>
        <taxon>Asteroideae</taxon>
        <taxon>Heliantheae alliance</taxon>
        <taxon>Millerieae</taxon>
        <taxon>Smallanthus</taxon>
    </lineage>
</organism>
<evidence type="ECO:0000313" key="1">
    <source>
        <dbReference type="EMBL" id="KAI3818795.1"/>
    </source>
</evidence>
<evidence type="ECO:0000313" key="2">
    <source>
        <dbReference type="Proteomes" id="UP001056120"/>
    </source>
</evidence>
<dbReference type="Proteomes" id="UP001056120">
    <property type="component" value="Linkage Group LG04"/>
</dbReference>
<comment type="caution">
    <text evidence="1">The sequence shown here is derived from an EMBL/GenBank/DDBJ whole genome shotgun (WGS) entry which is preliminary data.</text>
</comment>